<protein>
    <recommendedName>
        <fullName evidence="10">Sodium:sulfate symporter transmembrane region</fullName>
    </recommendedName>
</protein>
<evidence type="ECO:0000313" key="9">
    <source>
        <dbReference type="Proteomes" id="UP000252519"/>
    </source>
</evidence>
<keyword evidence="3" id="KW-0813">Transport</keyword>
<dbReference type="AlphaFoldDB" id="A0A368GHH7"/>
<dbReference type="Proteomes" id="UP000252519">
    <property type="component" value="Unassembled WGS sequence"/>
</dbReference>
<proteinExistence type="inferred from homology"/>
<evidence type="ECO:0008006" key="10">
    <source>
        <dbReference type="Google" id="ProtNLM"/>
    </source>
</evidence>
<gene>
    <name evidence="8" type="ORF">ANCCAN_10191</name>
</gene>
<organism evidence="8 9">
    <name type="scientific">Ancylostoma caninum</name>
    <name type="common">Dog hookworm</name>
    <dbReference type="NCBI Taxonomy" id="29170"/>
    <lineage>
        <taxon>Eukaryota</taxon>
        <taxon>Metazoa</taxon>
        <taxon>Ecdysozoa</taxon>
        <taxon>Nematoda</taxon>
        <taxon>Chromadorea</taxon>
        <taxon>Rhabditida</taxon>
        <taxon>Rhabditina</taxon>
        <taxon>Rhabditomorpha</taxon>
        <taxon>Strongyloidea</taxon>
        <taxon>Ancylostomatidae</taxon>
        <taxon>Ancylostomatinae</taxon>
        <taxon>Ancylostoma</taxon>
    </lineage>
</organism>
<dbReference type="InterPro" id="IPR031312">
    <property type="entry name" value="Na/sul_symport_CS"/>
</dbReference>
<feature type="transmembrane region" description="Helical" evidence="7">
    <location>
        <begin position="146"/>
        <end position="168"/>
    </location>
</feature>
<dbReference type="GO" id="GO:0015137">
    <property type="term" value="F:citrate transmembrane transporter activity"/>
    <property type="evidence" value="ECO:0007669"/>
    <property type="project" value="TreeGrafter"/>
</dbReference>
<evidence type="ECO:0000256" key="6">
    <source>
        <dbReference type="ARBA" id="ARBA00023136"/>
    </source>
</evidence>
<dbReference type="OrthoDB" id="6493944at2759"/>
<dbReference type="PROSITE" id="PS01271">
    <property type="entry name" value="NA_SULFATE"/>
    <property type="match status" value="1"/>
</dbReference>
<accession>A0A368GHH7</accession>
<evidence type="ECO:0000256" key="2">
    <source>
        <dbReference type="ARBA" id="ARBA00006772"/>
    </source>
</evidence>
<dbReference type="STRING" id="29170.A0A368GHH7"/>
<evidence type="ECO:0000256" key="1">
    <source>
        <dbReference type="ARBA" id="ARBA00004141"/>
    </source>
</evidence>
<comment type="caution">
    <text evidence="8">The sequence shown here is derived from an EMBL/GenBank/DDBJ whole genome shotgun (WGS) entry which is preliminary data.</text>
</comment>
<feature type="transmembrane region" description="Helical" evidence="7">
    <location>
        <begin position="82"/>
        <end position="100"/>
    </location>
</feature>
<keyword evidence="4 7" id="KW-0812">Transmembrane</keyword>
<dbReference type="PANTHER" id="PTHR10283">
    <property type="entry name" value="SOLUTE CARRIER FAMILY 13 MEMBER"/>
    <property type="match status" value="1"/>
</dbReference>
<feature type="transmembrane region" description="Helical" evidence="7">
    <location>
        <begin position="107"/>
        <end position="126"/>
    </location>
</feature>
<sequence>MGSFISRFAEKSILGWLIVLTTCWILRKPGFFHGWSYLFPDDGVLLTDSVPAILVVFILFAWPKDLSSSVAVTASITFTTEFASNVSTGSIFIPIALSIAESLHIHPLYLALPVTLACSYSFMLPMATPPNAVVYDTKIVNMIEMVGYFITTGLILNIFCILITVLNLSTWTYWLFDLGAFPDLTKHHNSTIHS</sequence>
<dbReference type="PANTHER" id="PTHR10283:SF84">
    <property type="entry name" value="SODIUM-DEPENDENT HIGH-AFFINITY DICARBOXYLATE TRANSPORTER 2"/>
    <property type="match status" value="1"/>
</dbReference>
<evidence type="ECO:0000256" key="5">
    <source>
        <dbReference type="ARBA" id="ARBA00022989"/>
    </source>
</evidence>
<dbReference type="Pfam" id="PF00939">
    <property type="entry name" value="Na_sulph_symp"/>
    <property type="match status" value="1"/>
</dbReference>
<evidence type="ECO:0000313" key="8">
    <source>
        <dbReference type="EMBL" id="RCN43802.1"/>
    </source>
</evidence>
<comment type="subcellular location">
    <subcellularLocation>
        <location evidence="1">Membrane</location>
        <topology evidence="1">Multi-pass membrane protein</topology>
    </subcellularLocation>
</comment>
<reference evidence="8 9" key="1">
    <citation type="submission" date="2014-10" db="EMBL/GenBank/DDBJ databases">
        <title>Draft genome of the hookworm Ancylostoma caninum.</title>
        <authorList>
            <person name="Mitreva M."/>
        </authorList>
    </citation>
    <scope>NUCLEOTIDE SEQUENCE [LARGE SCALE GENOMIC DNA]</scope>
    <source>
        <strain evidence="8 9">Baltimore</strain>
    </source>
</reference>
<dbReference type="GO" id="GO:0005886">
    <property type="term" value="C:plasma membrane"/>
    <property type="evidence" value="ECO:0007669"/>
    <property type="project" value="TreeGrafter"/>
</dbReference>
<dbReference type="InterPro" id="IPR001898">
    <property type="entry name" value="SLC13A/DASS"/>
</dbReference>
<name>A0A368GHH7_ANCCA</name>
<feature type="transmembrane region" description="Helical" evidence="7">
    <location>
        <begin position="43"/>
        <end position="62"/>
    </location>
</feature>
<feature type="transmembrane region" description="Helical" evidence="7">
    <location>
        <begin position="13"/>
        <end position="31"/>
    </location>
</feature>
<evidence type="ECO:0000256" key="4">
    <source>
        <dbReference type="ARBA" id="ARBA00022692"/>
    </source>
</evidence>
<comment type="similarity">
    <text evidence="2">Belongs to the SLC13A/DASS transporter (TC 2.A.47) family. NADC subfamily.</text>
</comment>
<keyword evidence="6 7" id="KW-0472">Membrane</keyword>
<dbReference type="GO" id="GO:0015141">
    <property type="term" value="F:succinate transmembrane transporter activity"/>
    <property type="evidence" value="ECO:0007669"/>
    <property type="project" value="TreeGrafter"/>
</dbReference>
<keyword evidence="5 7" id="KW-1133">Transmembrane helix</keyword>
<keyword evidence="9" id="KW-1185">Reference proteome</keyword>
<evidence type="ECO:0000256" key="3">
    <source>
        <dbReference type="ARBA" id="ARBA00022448"/>
    </source>
</evidence>
<evidence type="ECO:0000256" key="7">
    <source>
        <dbReference type="SAM" id="Phobius"/>
    </source>
</evidence>
<dbReference type="EMBL" id="JOJR01000146">
    <property type="protein sequence ID" value="RCN43802.1"/>
    <property type="molecule type" value="Genomic_DNA"/>
</dbReference>